<comment type="caution">
    <text evidence="1">The sequence shown here is derived from an EMBL/GenBank/DDBJ whole genome shotgun (WGS) entry which is preliminary data.</text>
</comment>
<reference evidence="1 2" key="1">
    <citation type="submission" date="2019-06" db="EMBL/GenBank/DDBJ databases">
        <title>Genome of Methylobacterium sp. 17Sr1-39.</title>
        <authorList>
            <person name="Seo T."/>
        </authorList>
    </citation>
    <scope>NUCLEOTIDE SEQUENCE [LARGE SCALE GENOMIC DNA]</scope>
    <source>
        <strain evidence="1 2">17Sr1-39</strain>
    </source>
</reference>
<dbReference type="EMBL" id="VDDA01000011">
    <property type="protein sequence ID" value="TNC10851.1"/>
    <property type="molecule type" value="Genomic_DNA"/>
</dbReference>
<accession>A0A5C4LDN4</accession>
<dbReference type="RefSeq" id="WP_139037925.1">
    <property type="nucleotide sequence ID" value="NZ_VDDA01000011.1"/>
</dbReference>
<name>A0A5C4LDN4_9HYPH</name>
<organism evidence="1 2">
    <name type="scientific">Methylobacterium terricola</name>
    <dbReference type="NCBI Taxonomy" id="2583531"/>
    <lineage>
        <taxon>Bacteria</taxon>
        <taxon>Pseudomonadati</taxon>
        <taxon>Pseudomonadota</taxon>
        <taxon>Alphaproteobacteria</taxon>
        <taxon>Hyphomicrobiales</taxon>
        <taxon>Methylobacteriaceae</taxon>
        <taxon>Methylobacterium</taxon>
    </lineage>
</organism>
<protein>
    <submittedName>
        <fullName evidence="1">Uncharacterized protein</fullName>
    </submittedName>
</protein>
<evidence type="ECO:0000313" key="2">
    <source>
        <dbReference type="Proteomes" id="UP000305267"/>
    </source>
</evidence>
<keyword evidence="2" id="KW-1185">Reference proteome</keyword>
<evidence type="ECO:0000313" key="1">
    <source>
        <dbReference type="EMBL" id="TNC10851.1"/>
    </source>
</evidence>
<proteinExistence type="predicted"/>
<dbReference type="AlphaFoldDB" id="A0A5C4LDN4"/>
<sequence length="145" mass="16851">MKHYILGKLFSGWALVVPNSGTGERYYVNTPEEVLNWCADRHIDVQQTGSRWQIIVSDEEAVFDFRMKWESGSKKYQFTEFGDESLIFDCTGGSRVRIRSKAVKSSDLKTWLAEREIKVERNEGGRSIIMFDEPAAAFEFKLRWL</sequence>
<dbReference type="Proteomes" id="UP000305267">
    <property type="component" value="Unassembled WGS sequence"/>
</dbReference>
<gene>
    <name evidence="1" type="ORF">FF100_22125</name>
</gene>